<gene>
    <name evidence="2" type="ORF">MEDL_28938</name>
</gene>
<dbReference type="EMBL" id="CAJPWZ010001435">
    <property type="protein sequence ID" value="CAG2215140.1"/>
    <property type="molecule type" value="Genomic_DNA"/>
</dbReference>
<organism evidence="2 3">
    <name type="scientific">Mytilus edulis</name>
    <name type="common">Blue mussel</name>
    <dbReference type="NCBI Taxonomy" id="6550"/>
    <lineage>
        <taxon>Eukaryota</taxon>
        <taxon>Metazoa</taxon>
        <taxon>Spiralia</taxon>
        <taxon>Lophotrochozoa</taxon>
        <taxon>Mollusca</taxon>
        <taxon>Bivalvia</taxon>
        <taxon>Autobranchia</taxon>
        <taxon>Pteriomorphia</taxon>
        <taxon>Mytilida</taxon>
        <taxon>Mytiloidea</taxon>
        <taxon>Mytilidae</taxon>
        <taxon>Mytilinae</taxon>
        <taxon>Mytilus</taxon>
    </lineage>
</organism>
<dbReference type="Proteomes" id="UP000683360">
    <property type="component" value="Unassembled WGS sequence"/>
</dbReference>
<evidence type="ECO:0000256" key="1">
    <source>
        <dbReference type="SAM" id="MobiDB-lite"/>
    </source>
</evidence>
<feature type="compositionally biased region" description="Low complexity" evidence="1">
    <location>
        <begin position="21"/>
        <end position="30"/>
    </location>
</feature>
<name>A0A8S3SDS6_MYTED</name>
<sequence length="378" mass="44502">MERRRRSRSTERRTVKRQRGSSSASDSSPSTKNYFKVQSWMNKSTSQNSGTFSLWKGLDFTRLGINYDTKNLSLEELFSLVENRCNDKIKDMPEVTQLLIRLTKDYFKLSFKNIGIFEANNRTEEDIKLVEDSNCQLNLDINEEIKKLSELIIDRPDNTGTFYKWFLNLKRFHSRDLKRFLYTLCHNYEVKERDYQLLFMKFTEIFLMEPIPGDCCENSTEINGEMFVYGADIKYERPQSTKSFLNVYVNGINKHNEKLYENIDAGKENRVIDSLSEDLLDKVAKELLLERRNSCFCPGVIGILCCGTKIIFLYCEVTPNHYKAAMEKSEDLGDWYHSIIHFTKAYDYMSAEDRNEIIPYLFWLGYVQSSKYKIFDIS</sequence>
<evidence type="ECO:0000313" key="3">
    <source>
        <dbReference type="Proteomes" id="UP000683360"/>
    </source>
</evidence>
<proteinExistence type="predicted"/>
<keyword evidence="3" id="KW-1185">Reference proteome</keyword>
<comment type="caution">
    <text evidence="2">The sequence shown here is derived from an EMBL/GenBank/DDBJ whole genome shotgun (WGS) entry which is preliminary data.</text>
</comment>
<protein>
    <submittedName>
        <fullName evidence="2">Uncharacterized protein</fullName>
    </submittedName>
</protein>
<feature type="region of interest" description="Disordered" evidence="1">
    <location>
        <begin position="1"/>
        <end position="32"/>
    </location>
</feature>
<reference evidence="2" key="1">
    <citation type="submission" date="2021-03" db="EMBL/GenBank/DDBJ databases">
        <authorList>
            <person name="Bekaert M."/>
        </authorList>
    </citation>
    <scope>NUCLEOTIDE SEQUENCE</scope>
</reference>
<dbReference type="AlphaFoldDB" id="A0A8S3SDS6"/>
<feature type="compositionally biased region" description="Basic and acidic residues" evidence="1">
    <location>
        <begin position="1"/>
        <end position="13"/>
    </location>
</feature>
<evidence type="ECO:0000313" key="2">
    <source>
        <dbReference type="EMBL" id="CAG2215140.1"/>
    </source>
</evidence>
<accession>A0A8S3SDS6</accession>
<dbReference type="OrthoDB" id="6108262at2759"/>